<evidence type="ECO:0000313" key="3">
    <source>
        <dbReference type="EMBL" id="CAJ1373631.1"/>
    </source>
</evidence>
<reference evidence="3" key="1">
    <citation type="submission" date="2023-08" db="EMBL/GenBank/DDBJ databases">
        <authorList>
            <person name="Chen Y."/>
            <person name="Shah S."/>
            <person name="Dougan E. K."/>
            <person name="Thang M."/>
            <person name="Chan C."/>
        </authorList>
    </citation>
    <scope>NUCLEOTIDE SEQUENCE</scope>
</reference>
<evidence type="ECO:0000313" key="4">
    <source>
        <dbReference type="Proteomes" id="UP001178507"/>
    </source>
</evidence>
<comment type="caution">
    <text evidence="3">The sequence shown here is derived from an EMBL/GenBank/DDBJ whole genome shotgun (WGS) entry which is preliminary data.</text>
</comment>
<dbReference type="Proteomes" id="UP001178507">
    <property type="component" value="Unassembled WGS sequence"/>
</dbReference>
<dbReference type="AlphaFoldDB" id="A0AA36HQT8"/>
<evidence type="ECO:0000256" key="2">
    <source>
        <dbReference type="SAM" id="Phobius"/>
    </source>
</evidence>
<feature type="region of interest" description="Disordered" evidence="1">
    <location>
        <begin position="120"/>
        <end position="154"/>
    </location>
</feature>
<feature type="transmembrane region" description="Helical" evidence="2">
    <location>
        <begin position="219"/>
        <end position="236"/>
    </location>
</feature>
<evidence type="ECO:0008006" key="5">
    <source>
        <dbReference type="Google" id="ProtNLM"/>
    </source>
</evidence>
<dbReference type="Gene3D" id="2.60.120.620">
    <property type="entry name" value="q2cbj1_9rhob like domain"/>
    <property type="match status" value="1"/>
</dbReference>
<evidence type="ECO:0000256" key="1">
    <source>
        <dbReference type="SAM" id="MobiDB-lite"/>
    </source>
</evidence>
<name>A0AA36HQT8_9DINO</name>
<gene>
    <name evidence="3" type="ORF">EVOR1521_LOCUS3389</name>
</gene>
<keyword evidence="2" id="KW-0472">Membrane</keyword>
<sequence>VWMPRHHPAARAVQARIAEALGLDLDVFPLSEPLLVVMYPQHGHYACHSDNPEDDTAFPHRYLTAEIFLNDAYEGGEVVFPFADSEAGLLFALAAGHDRHDLPRWMRIEPRGALVEDRWHASEQTSYPESSSQEGWPNPRQHQAAQAAAPAPPVAVQANAEANMKEAEAAAEKFLKIEALAAEETGLPINSTEGAEKELDEKVRKEEEEEEEETMRMDLVYGAIVLMLILVGFLGYKAGQQSKAQAAPAAPAAPAAATGKEPKAEPSSAPKASPAT</sequence>
<proteinExistence type="predicted"/>
<dbReference type="EMBL" id="CAUJNA010000205">
    <property type="protein sequence ID" value="CAJ1373631.1"/>
    <property type="molecule type" value="Genomic_DNA"/>
</dbReference>
<keyword evidence="2" id="KW-0812">Transmembrane</keyword>
<feature type="compositionally biased region" description="Polar residues" evidence="1">
    <location>
        <begin position="122"/>
        <end position="135"/>
    </location>
</feature>
<organism evidence="3 4">
    <name type="scientific">Effrenium voratum</name>
    <dbReference type="NCBI Taxonomy" id="2562239"/>
    <lineage>
        <taxon>Eukaryota</taxon>
        <taxon>Sar</taxon>
        <taxon>Alveolata</taxon>
        <taxon>Dinophyceae</taxon>
        <taxon>Suessiales</taxon>
        <taxon>Symbiodiniaceae</taxon>
        <taxon>Effrenium</taxon>
    </lineage>
</organism>
<feature type="compositionally biased region" description="Low complexity" evidence="1">
    <location>
        <begin position="143"/>
        <end position="154"/>
    </location>
</feature>
<protein>
    <recommendedName>
        <fullName evidence="5">Prolyl 4-hydroxylase alpha subunit Fe(2+) 2OG dioxygenase domain-containing protein</fullName>
    </recommendedName>
</protein>
<feature type="compositionally biased region" description="Basic and acidic residues" evidence="1">
    <location>
        <begin position="194"/>
        <end position="206"/>
    </location>
</feature>
<feature type="non-terminal residue" evidence="3">
    <location>
        <position position="1"/>
    </location>
</feature>
<feature type="region of interest" description="Disordered" evidence="1">
    <location>
        <begin position="186"/>
        <end position="212"/>
    </location>
</feature>
<keyword evidence="2" id="KW-1133">Transmembrane helix</keyword>
<keyword evidence="4" id="KW-1185">Reference proteome</keyword>
<feature type="region of interest" description="Disordered" evidence="1">
    <location>
        <begin position="242"/>
        <end position="276"/>
    </location>
</feature>
<accession>A0AA36HQT8</accession>